<dbReference type="Proteomes" id="UP000053271">
    <property type="component" value="Unassembled WGS sequence"/>
</dbReference>
<reference evidence="6 7" key="1">
    <citation type="submission" date="2015-10" db="EMBL/GenBank/DDBJ databases">
        <title>Draft genome sequence of Streptomyces longwoodensis DSM 41677, type strain for the species Streptomyces longwoodensis.</title>
        <authorList>
            <person name="Ruckert C."/>
            <person name="Winkler A."/>
            <person name="Kalinowski J."/>
            <person name="Kampfer P."/>
            <person name="Glaeser S."/>
        </authorList>
    </citation>
    <scope>NUCLEOTIDE SEQUENCE [LARGE SCALE GENOMIC DNA]</scope>
    <source>
        <strain evidence="6 7">DSM 41677</strain>
    </source>
</reference>
<evidence type="ECO:0000256" key="3">
    <source>
        <dbReference type="ARBA" id="ARBA00022827"/>
    </source>
</evidence>
<gene>
    <name evidence="6" type="ORF">AQJ30_07780</name>
</gene>
<dbReference type="InterPro" id="IPR050641">
    <property type="entry name" value="RIFMO-like"/>
</dbReference>
<sequence length="659" mass="69180">MTTTPDHSVIVVGAGPTGLALACELAAAGVSCTVLERRLTTSAQSRAMGLYARTLEVLDLRGHADALTAYGRPVGRLHPARGAVVDFTELDTRFPALHVVPQSRTEEVLQDHALKLGVTLVRDAEVFGLEQDDSGVTLQVRAGGEEWEETADYVVGCDGAHSAVRELSGIAFRGRTYDIAPVLADVRLRKPPPVDDVVVLAGNGAVMVTVPYGDGLYRVAVARRDRPWTREPVTLEELGELMSLSLGFDPEPYEPAWLARFKIHQRLADHYRTGRVLLAGDAAHLHSPLGGQGLNLGIQDAVNLGWKLAARIQGWAPPGLLDSYEAERRPQAARILRATDRATWIATSPSPALTALRRTALARLLGSRRVRRVAGEAISGLRSDYARRGGGRALRAGQRVPDLTVRRPGATPVRLYELMRDGRFLLLDLTPAGRAAALGEAWGSRVCPVRVEEPPARLAGLSTLLVRPDGYVAWADGEADPEGHQDRVRRTLLHWCGAEGPTARGAAPVAVRVPERTATQDGAGAAPGPRAASDALVATPYAGEAGEGVWGEGPLEDSEGAWQTDPVGTVDAPGTGAPVAAARDAADDAYTGGAGLAEDVRPLRAVEAVHGTTGGTQDGAPEPLDAAPEPTGAGAQAGAVAGEGARTSAGAEHGEAGRS</sequence>
<keyword evidence="2" id="KW-0285">Flavoprotein</keyword>
<dbReference type="Gene3D" id="3.50.50.60">
    <property type="entry name" value="FAD/NAD(P)-binding domain"/>
    <property type="match status" value="1"/>
</dbReference>
<accession>A0A101R1A4</accession>
<evidence type="ECO:0000256" key="2">
    <source>
        <dbReference type="ARBA" id="ARBA00022630"/>
    </source>
</evidence>
<evidence type="ECO:0000313" key="6">
    <source>
        <dbReference type="EMBL" id="KUN39865.1"/>
    </source>
</evidence>
<organism evidence="6 7">
    <name type="scientific">Streptomyces longwoodensis</name>
    <dbReference type="NCBI Taxonomy" id="68231"/>
    <lineage>
        <taxon>Bacteria</taxon>
        <taxon>Bacillati</taxon>
        <taxon>Actinomycetota</taxon>
        <taxon>Actinomycetes</taxon>
        <taxon>Kitasatosporales</taxon>
        <taxon>Streptomycetaceae</taxon>
        <taxon>Streptomyces</taxon>
    </lineage>
</organism>
<dbReference type="PANTHER" id="PTHR43004:SF19">
    <property type="entry name" value="BINDING MONOOXYGENASE, PUTATIVE (JCVI)-RELATED"/>
    <property type="match status" value="1"/>
</dbReference>
<dbReference type="GeneID" id="91430370"/>
<feature type="compositionally biased region" description="Low complexity" evidence="4">
    <location>
        <begin position="632"/>
        <end position="645"/>
    </location>
</feature>
<dbReference type="EMBL" id="LMWS01000009">
    <property type="protein sequence ID" value="KUN39865.1"/>
    <property type="molecule type" value="Genomic_DNA"/>
</dbReference>
<dbReference type="InterPro" id="IPR036188">
    <property type="entry name" value="FAD/NAD-bd_sf"/>
</dbReference>
<proteinExistence type="predicted"/>
<dbReference type="STRING" id="68231.AQJ30_07780"/>
<dbReference type="PANTHER" id="PTHR43004">
    <property type="entry name" value="TRK SYSTEM POTASSIUM UPTAKE PROTEIN"/>
    <property type="match status" value="1"/>
</dbReference>
<feature type="domain" description="FAD-binding" evidence="5">
    <location>
        <begin position="8"/>
        <end position="338"/>
    </location>
</feature>
<evidence type="ECO:0000256" key="1">
    <source>
        <dbReference type="ARBA" id="ARBA00001974"/>
    </source>
</evidence>
<dbReference type="GO" id="GO:0016709">
    <property type="term" value="F:oxidoreductase activity, acting on paired donors, with incorporation or reduction of molecular oxygen, NAD(P)H as one donor, and incorporation of one atom of oxygen"/>
    <property type="evidence" value="ECO:0007669"/>
    <property type="project" value="UniProtKB-ARBA"/>
</dbReference>
<dbReference type="RefSeq" id="WP_067230276.1">
    <property type="nucleotide sequence ID" value="NZ_KQ948550.1"/>
</dbReference>
<dbReference type="Pfam" id="PF01494">
    <property type="entry name" value="FAD_binding_3"/>
    <property type="match status" value="1"/>
</dbReference>
<dbReference type="SUPFAM" id="SSF51905">
    <property type="entry name" value="FAD/NAD(P)-binding domain"/>
    <property type="match status" value="1"/>
</dbReference>
<protein>
    <recommendedName>
        <fullName evidence="5">FAD-binding domain-containing protein</fullName>
    </recommendedName>
</protein>
<dbReference type="Pfam" id="PF21274">
    <property type="entry name" value="Rng_hyd_C"/>
    <property type="match status" value="1"/>
</dbReference>
<comment type="caution">
    <text evidence="6">The sequence shown here is derived from an EMBL/GenBank/DDBJ whole genome shotgun (WGS) entry which is preliminary data.</text>
</comment>
<name>A0A101R1A4_9ACTN</name>
<dbReference type="AlphaFoldDB" id="A0A101R1A4"/>
<dbReference type="InterPro" id="IPR002938">
    <property type="entry name" value="FAD-bd"/>
</dbReference>
<evidence type="ECO:0000259" key="5">
    <source>
        <dbReference type="Pfam" id="PF01494"/>
    </source>
</evidence>
<dbReference type="Gene3D" id="3.30.70.2450">
    <property type="match status" value="1"/>
</dbReference>
<evidence type="ECO:0000256" key="4">
    <source>
        <dbReference type="SAM" id="MobiDB-lite"/>
    </source>
</evidence>
<keyword evidence="7" id="KW-1185">Reference proteome</keyword>
<keyword evidence="3" id="KW-0274">FAD</keyword>
<dbReference type="GO" id="GO:0071949">
    <property type="term" value="F:FAD binding"/>
    <property type="evidence" value="ECO:0007669"/>
    <property type="project" value="InterPro"/>
</dbReference>
<dbReference type="Gene3D" id="3.40.30.120">
    <property type="match status" value="1"/>
</dbReference>
<feature type="region of interest" description="Disordered" evidence="4">
    <location>
        <begin position="611"/>
        <end position="659"/>
    </location>
</feature>
<feature type="region of interest" description="Disordered" evidence="4">
    <location>
        <begin position="544"/>
        <end position="578"/>
    </location>
</feature>
<dbReference type="PRINTS" id="PR00420">
    <property type="entry name" value="RNGMNOXGNASE"/>
</dbReference>
<comment type="cofactor">
    <cofactor evidence="1">
        <name>FAD</name>
        <dbReference type="ChEBI" id="CHEBI:57692"/>
    </cofactor>
</comment>
<evidence type="ECO:0000313" key="7">
    <source>
        <dbReference type="Proteomes" id="UP000053271"/>
    </source>
</evidence>